<reference evidence="1 2" key="1">
    <citation type="submission" date="2021-02" db="EMBL/GenBank/DDBJ databases">
        <title>Plant Genome Project.</title>
        <authorList>
            <person name="Zhang R.-G."/>
        </authorList>
    </citation>
    <scope>NUCLEOTIDE SEQUENCE [LARGE SCALE GENOMIC DNA]</scope>
    <source>
        <tissue evidence="1">Leaves</tissue>
    </source>
</reference>
<dbReference type="InterPro" id="IPR036770">
    <property type="entry name" value="Ankyrin_rpt-contain_sf"/>
</dbReference>
<name>A0ABQ8IAN5_9ROSI</name>
<sequence>MEEIGAYFYLHKAAFKGARQDAFVEDIIKLMEPEDLELLAQDSNNAFCFAVATSIEIAKMMLAKNPNLLTLKEDQLELAVTHDVQNDIVLHVLVRNHSSMFARSSIGILKMLTYSTRQVVFVKDIIKLIEPEDLKLLAQDENNAFCFAATTGSIEIVKMILAKNPNLLTRRGDLKETKCLFGEDDPRLRLRTTITNWGETVLHVARGAIQVAFV</sequence>
<dbReference type="Gene3D" id="1.25.40.20">
    <property type="entry name" value="Ankyrin repeat-containing domain"/>
    <property type="match status" value="1"/>
</dbReference>
<dbReference type="Proteomes" id="UP000827721">
    <property type="component" value="Unassembled WGS sequence"/>
</dbReference>
<gene>
    <name evidence="1" type="ORF">JRO89_XS03G0191400</name>
</gene>
<accession>A0ABQ8IAN5</accession>
<dbReference type="PANTHER" id="PTHR24121:SF16">
    <property type="entry name" value="NON-SPECIFIC SERINE_THREONINE PROTEIN KINASE"/>
    <property type="match status" value="1"/>
</dbReference>
<evidence type="ECO:0000313" key="2">
    <source>
        <dbReference type="Proteomes" id="UP000827721"/>
    </source>
</evidence>
<dbReference type="PANTHER" id="PTHR24121">
    <property type="entry name" value="NO MECHANORECEPTOR POTENTIAL C, ISOFORM D-RELATED"/>
    <property type="match status" value="1"/>
</dbReference>
<proteinExistence type="predicted"/>
<keyword evidence="2" id="KW-1185">Reference proteome</keyword>
<dbReference type="EMBL" id="JAFEMO010000003">
    <property type="protein sequence ID" value="KAH7573685.1"/>
    <property type="molecule type" value="Genomic_DNA"/>
</dbReference>
<evidence type="ECO:0000313" key="1">
    <source>
        <dbReference type="EMBL" id="KAH7573685.1"/>
    </source>
</evidence>
<comment type="caution">
    <text evidence="1">The sequence shown here is derived from an EMBL/GenBank/DDBJ whole genome shotgun (WGS) entry which is preliminary data.</text>
</comment>
<organism evidence="1 2">
    <name type="scientific">Xanthoceras sorbifolium</name>
    <dbReference type="NCBI Taxonomy" id="99658"/>
    <lineage>
        <taxon>Eukaryota</taxon>
        <taxon>Viridiplantae</taxon>
        <taxon>Streptophyta</taxon>
        <taxon>Embryophyta</taxon>
        <taxon>Tracheophyta</taxon>
        <taxon>Spermatophyta</taxon>
        <taxon>Magnoliopsida</taxon>
        <taxon>eudicotyledons</taxon>
        <taxon>Gunneridae</taxon>
        <taxon>Pentapetalae</taxon>
        <taxon>rosids</taxon>
        <taxon>malvids</taxon>
        <taxon>Sapindales</taxon>
        <taxon>Sapindaceae</taxon>
        <taxon>Xanthoceroideae</taxon>
        <taxon>Xanthoceras</taxon>
    </lineage>
</organism>
<protein>
    <submittedName>
        <fullName evidence="1">Uncharacterized protein</fullName>
    </submittedName>
</protein>